<dbReference type="PROSITE" id="PS50054">
    <property type="entry name" value="TYR_PHOSPHATASE_DUAL"/>
    <property type="match status" value="1"/>
</dbReference>
<dbReference type="Pfam" id="PF00782">
    <property type="entry name" value="DSPc"/>
    <property type="match status" value="1"/>
</dbReference>
<evidence type="ECO:0000259" key="5">
    <source>
        <dbReference type="PROSITE" id="PS50056"/>
    </source>
</evidence>
<protein>
    <recommendedName>
        <fullName evidence="8">Protein-tyrosine-phosphatase</fullName>
    </recommendedName>
</protein>
<name>A0A8S1GW21_9PELO</name>
<keyword evidence="2" id="KW-0378">Hydrolase</keyword>
<dbReference type="PROSITE" id="PS50056">
    <property type="entry name" value="TYR_PHOSPHATASE_2"/>
    <property type="match status" value="1"/>
</dbReference>
<feature type="domain" description="Tyrosine specific protein phosphatases" evidence="5">
    <location>
        <begin position="70"/>
        <end position="129"/>
    </location>
</feature>
<dbReference type="GO" id="GO:0004721">
    <property type="term" value="F:phosphoprotein phosphatase activity"/>
    <property type="evidence" value="ECO:0007669"/>
    <property type="project" value="UniProtKB-KW"/>
</dbReference>
<dbReference type="OrthoDB" id="285418at2759"/>
<accession>A0A8S1GW21</accession>
<dbReference type="InterPro" id="IPR029021">
    <property type="entry name" value="Prot-tyrosine_phosphatase-like"/>
</dbReference>
<dbReference type="SMART" id="SM00195">
    <property type="entry name" value="DSPc"/>
    <property type="match status" value="1"/>
</dbReference>
<organism evidence="6 7">
    <name type="scientific">Caenorhabditis auriculariae</name>
    <dbReference type="NCBI Taxonomy" id="2777116"/>
    <lineage>
        <taxon>Eukaryota</taxon>
        <taxon>Metazoa</taxon>
        <taxon>Ecdysozoa</taxon>
        <taxon>Nematoda</taxon>
        <taxon>Chromadorea</taxon>
        <taxon>Rhabditida</taxon>
        <taxon>Rhabditina</taxon>
        <taxon>Rhabditomorpha</taxon>
        <taxon>Rhabditoidea</taxon>
        <taxon>Rhabditidae</taxon>
        <taxon>Peloderinae</taxon>
        <taxon>Caenorhabditis</taxon>
    </lineage>
</organism>
<dbReference type="PANTHER" id="PTHR45961:SF3">
    <property type="entry name" value="DUAL SPECIFICITY PROTEIN PHOSPHATASE 14"/>
    <property type="match status" value="1"/>
</dbReference>
<reference evidence="6" key="1">
    <citation type="submission" date="2020-10" db="EMBL/GenBank/DDBJ databases">
        <authorList>
            <person name="Kikuchi T."/>
        </authorList>
    </citation>
    <scope>NUCLEOTIDE SEQUENCE</scope>
    <source>
        <strain evidence="6">NKZ352</strain>
    </source>
</reference>
<evidence type="ECO:0000256" key="3">
    <source>
        <dbReference type="ARBA" id="ARBA00022912"/>
    </source>
</evidence>
<evidence type="ECO:0000313" key="7">
    <source>
        <dbReference type="Proteomes" id="UP000835052"/>
    </source>
</evidence>
<keyword evidence="3" id="KW-0904">Protein phosphatase</keyword>
<feature type="domain" description="Tyrosine-protein phosphatase" evidence="4">
    <location>
        <begin position="11"/>
        <end position="150"/>
    </location>
</feature>
<dbReference type="SUPFAM" id="SSF52799">
    <property type="entry name" value="(Phosphotyrosine protein) phosphatases II"/>
    <property type="match status" value="1"/>
</dbReference>
<dbReference type="AlphaFoldDB" id="A0A8S1GW21"/>
<dbReference type="InterPro" id="IPR020422">
    <property type="entry name" value="TYR_PHOSPHATASE_DUAL_dom"/>
</dbReference>
<dbReference type="InterPro" id="IPR000340">
    <property type="entry name" value="Dual-sp_phosphatase_cat-dom"/>
</dbReference>
<dbReference type="Gene3D" id="3.90.190.10">
    <property type="entry name" value="Protein tyrosine phosphatase superfamily"/>
    <property type="match status" value="1"/>
</dbReference>
<evidence type="ECO:0000256" key="2">
    <source>
        <dbReference type="ARBA" id="ARBA00022801"/>
    </source>
</evidence>
<dbReference type="InterPro" id="IPR052103">
    <property type="entry name" value="Dual_spec_Phospatases"/>
</dbReference>
<dbReference type="CDD" id="cd14514">
    <property type="entry name" value="DUSP14-like"/>
    <property type="match status" value="1"/>
</dbReference>
<sequence>MKEQTKTVLHSFSEIRPHLYLAGYGCITAPILKKYEITHAVDATNIRPKSFPGITRMEVAVDDSCLAKVSKFFYDVQKFIDDAKAQGGKIVIYCAAGVSRSSTLAIMYLVMSENLSLEQAYYEVNRVRPIISPNIGFWRQMIDWETTNRGEATVKLITGRTARPYPNVYLHRSPLRATYPTPTFEISSSMKTFIFSSLFLVAAATSTNETSSDSSVAVRRWKRHCGSQGCAPVVCNECPNCCSVLPPPSPVSCCDSPRPSPVCCQLPPPPPPQPCCLPPPPPPSPIVCCKAAPVPENPCCQAVVAAPPAAPACCMASPSPANPCCQPVSPPPPPPPVCQCAMPRPTPCRCAAPQIDCNGCNIPPPRCPPFKITCRVQMRMRRDVHHALLSQFNYY</sequence>
<comment type="similarity">
    <text evidence="1">Belongs to the protein-tyrosine phosphatase family. Non-receptor class dual specificity subfamily.</text>
</comment>
<evidence type="ECO:0000259" key="4">
    <source>
        <dbReference type="PROSITE" id="PS50054"/>
    </source>
</evidence>
<gene>
    <name evidence="6" type="ORF">CAUJ_LOCUS3424</name>
</gene>
<evidence type="ECO:0000313" key="6">
    <source>
        <dbReference type="EMBL" id="CAD6187505.1"/>
    </source>
</evidence>
<dbReference type="InterPro" id="IPR000387">
    <property type="entry name" value="Tyr_Pase_dom"/>
</dbReference>
<keyword evidence="7" id="KW-1185">Reference proteome</keyword>
<dbReference type="EMBL" id="CAJGYM010000006">
    <property type="protein sequence ID" value="CAD6187505.1"/>
    <property type="molecule type" value="Genomic_DNA"/>
</dbReference>
<evidence type="ECO:0000256" key="1">
    <source>
        <dbReference type="ARBA" id="ARBA00008601"/>
    </source>
</evidence>
<proteinExistence type="inferred from homology"/>
<dbReference type="GO" id="GO:0005737">
    <property type="term" value="C:cytoplasm"/>
    <property type="evidence" value="ECO:0007669"/>
    <property type="project" value="TreeGrafter"/>
</dbReference>
<evidence type="ECO:0008006" key="8">
    <source>
        <dbReference type="Google" id="ProtNLM"/>
    </source>
</evidence>
<dbReference type="Proteomes" id="UP000835052">
    <property type="component" value="Unassembled WGS sequence"/>
</dbReference>
<comment type="caution">
    <text evidence="6">The sequence shown here is derived from an EMBL/GenBank/DDBJ whole genome shotgun (WGS) entry which is preliminary data.</text>
</comment>
<dbReference type="PANTHER" id="PTHR45961">
    <property type="entry name" value="IP21249P"/>
    <property type="match status" value="1"/>
</dbReference>